<dbReference type="AlphaFoldDB" id="A0A915SKK2"/>
<evidence type="ECO:0000313" key="1">
    <source>
        <dbReference type="EMBL" id="BBL45698.1"/>
    </source>
</evidence>
<dbReference type="GeneID" id="74568491"/>
<name>A0A915SKK2_9ARCH</name>
<dbReference type="RefSeq" id="WP_258393012.1">
    <property type="nucleotide sequence ID" value="NZ_AP019769.1"/>
</dbReference>
<dbReference type="Proteomes" id="UP001055553">
    <property type="component" value="Chromosome"/>
</dbReference>
<keyword evidence="2" id="KW-1185">Reference proteome</keyword>
<dbReference type="KEGG" id="naer:MJ1_0545"/>
<dbReference type="EMBL" id="AP019769">
    <property type="protein sequence ID" value="BBL45698.1"/>
    <property type="molecule type" value="Genomic_DNA"/>
</dbReference>
<gene>
    <name evidence="1" type="ORF">MJ1_0545</name>
</gene>
<accession>A0A915SKK2</accession>
<organism evidence="1 2">
    <name type="scientific">Nanobdella aerobiophila</name>
    <dbReference type="NCBI Taxonomy" id="2586965"/>
    <lineage>
        <taxon>Archaea</taxon>
        <taxon>Nanobdellota</taxon>
        <taxon>Nanobdellia</taxon>
        <taxon>Nanobdellales</taxon>
        <taxon>Nanobdellaceae</taxon>
        <taxon>Nanobdella</taxon>
    </lineage>
</organism>
<evidence type="ECO:0000313" key="2">
    <source>
        <dbReference type="Proteomes" id="UP001055553"/>
    </source>
</evidence>
<sequence>MNNYDKLKKEFSLFCKISGGNFIEDNSLQCTKEKYYIKIYYNDLGLSISAGSKFTGDYDLLNLNNTKIVDVERISGNNDLGELEFYILKIYLDKGLLYIKRSVKEDKIIIHLQMNDLEYESSVLF</sequence>
<reference evidence="2" key="1">
    <citation type="journal article" date="2022" name="Int. J. Syst. Evol. Microbiol.">
        <title>Nanobdella aerobiophila gen. nov., sp. nov., a thermoacidophilic, obligate ectosymbiotic archaeon, and proposal of Nanobdellaceae fam. nov., Nanobdellales ord. nov. and Nanobdellia class. nov.</title>
        <authorList>
            <person name="Kato S."/>
            <person name="Ogasawara A."/>
            <person name="Itoh T."/>
            <person name="Sakai H.D."/>
            <person name="Shimizu M."/>
            <person name="Yuki M."/>
            <person name="Kaneko M."/>
            <person name="Takashina T."/>
            <person name="Ohkuma M."/>
        </authorList>
    </citation>
    <scope>NUCLEOTIDE SEQUENCE [LARGE SCALE GENOMIC DNA]</scope>
    <source>
        <strain evidence="2">MJ1</strain>
    </source>
</reference>
<proteinExistence type="predicted"/>
<protein>
    <submittedName>
        <fullName evidence="1">Uncharacterized protein</fullName>
    </submittedName>
</protein>